<dbReference type="InterPro" id="IPR056918">
    <property type="entry name" value="8xMP"/>
</dbReference>
<reference evidence="2" key="1">
    <citation type="submission" date="2020-10" db="EMBL/GenBank/DDBJ databases">
        <authorList>
            <person name="Gilroy R."/>
        </authorList>
    </citation>
    <scope>NUCLEOTIDE SEQUENCE</scope>
    <source>
        <strain evidence="2">6919</strain>
    </source>
</reference>
<protein>
    <submittedName>
        <fullName evidence="2">Uncharacterized protein</fullName>
    </submittedName>
</protein>
<accession>A0A9D9IQJ4</accession>
<reference evidence="2" key="2">
    <citation type="journal article" date="2021" name="PeerJ">
        <title>Extensive microbial diversity within the chicken gut microbiome revealed by metagenomics and culture.</title>
        <authorList>
            <person name="Gilroy R."/>
            <person name="Ravi A."/>
            <person name="Getino M."/>
            <person name="Pursley I."/>
            <person name="Horton D.L."/>
            <person name="Alikhan N.F."/>
            <person name="Baker D."/>
            <person name="Gharbi K."/>
            <person name="Hall N."/>
            <person name="Watson M."/>
            <person name="Adriaenssens E.M."/>
            <person name="Foster-Nyarko E."/>
            <person name="Jarju S."/>
            <person name="Secka A."/>
            <person name="Antonio M."/>
            <person name="Oren A."/>
            <person name="Chaudhuri R.R."/>
            <person name="La Ragione R."/>
            <person name="Hildebrand F."/>
            <person name="Pallen M.J."/>
        </authorList>
    </citation>
    <scope>NUCLEOTIDE SEQUENCE</scope>
    <source>
        <strain evidence="2">6919</strain>
    </source>
</reference>
<feature type="transmembrane region" description="Helical" evidence="1">
    <location>
        <begin position="68"/>
        <end position="93"/>
    </location>
</feature>
<organism evidence="2 3">
    <name type="scientific">Candidatus Limisoma faecipullorum</name>
    <dbReference type="NCBI Taxonomy" id="2840854"/>
    <lineage>
        <taxon>Bacteria</taxon>
        <taxon>Pseudomonadati</taxon>
        <taxon>Bacteroidota</taxon>
        <taxon>Bacteroidia</taxon>
        <taxon>Bacteroidales</taxon>
        <taxon>Candidatus Limisoma</taxon>
    </lineage>
</organism>
<evidence type="ECO:0000313" key="2">
    <source>
        <dbReference type="EMBL" id="MBO8476199.1"/>
    </source>
</evidence>
<dbReference type="EMBL" id="JADIMC010000050">
    <property type="protein sequence ID" value="MBO8476199.1"/>
    <property type="molecule type" value="Genomic_DNA"/>
</dbReference>
<feature type="transmembrane region" description="Helical" evidence="1">
    <location>
        <begin position="37"/>
        <end position="56"/>
    </location>
</feature>
<dbReference type="Pfam" id="PF24838">
    <property type="entry name" value="8xMP"/>
    <property type="match status" value="1"/>
</dbReference>
<gene>
    <name evidence="2" type="ORF">IAB88_04330</name>
</gene>
<evidence type="ECO:0000313" key="3">
    <source>
        <dbReference type="Proteomes" id="UP000823598"/>
    </source>
</evidence>
<evidence type="ECO:0000256" key="1">
    <source>
        <dbReference type="SAM" id="Phobius"/>
    </source>
</evidence>
<keyword evidence="1" id="KW-1133">Transmembrane helix</keyword>
<sequence length="255" mass="29412">MAEETDRHNVRDSDEFEALRNLYASYRFEIDNLWKRSSILSVFVGLFFVGYGQLALRMLDNLGNEEKLADSAICNALICGIAFVAIVFSVIWIMTAKASKGWQEVYQRKIEEYEDNLLKTDWTYKLANNTGGKDFFDCILSTMPGRFSVSRINTLIGIVLFWIWLSILVVHLFIVRIIACDENVLYYLPVAANKLLFIVLIVIIVWLLPRSLRSSKLGRNNIIENNKHTRYSAVGRRNGVCILWRFGGSRFTNQY</sequence>
<keyword evidence="1" id="KW-0472">Membrane</keyword>
<dbReference type="Proteomes" id="UP000823598">
    <property type="component" value="Unassembled WGS sequence"/>
</dbReference>
<dbReference type="AlphaFoldDB" id="A0A9D9IQJ4"/>
<feature type="transmembrane region" description="Helical" evidence="1">
    <location>
        <begin position="185"/>
        <end position="208"/>
    </location>
</feature>
<proteinExistence type="predicted"/>
<comment type="caution">
    <text evidence="2">The sequence shown here is derived from an EMBL/GenBank/DDBJ whole genome shotgun (WGS) entry which is preliminary data.</text>
</comment>
<feature type="transmembrane region" description="Helical" evidence="1">
    <location>
        <begin position="155"/>
        <end position="179"/>
    </location>
</feature>
<keyword evidence="1" id="KW-0812">Transmembrane</keyword>
<name>A0A9D9IQJ4_9BACT</name>